<proteinExistence type="predicted"/>
<dbReference type="InterPro" id="IPR002048">
    <property type="entry name" value="EF_hand_dom"/>
</dbReference>
<reference evidence="5" key="1">
    <citation type="submission" date="2025-08" db="UniProtKB">
        <authorList>
            <consortium name="RefSeq"/>
        </authorList>
    </citation>
    <scope>IDENTIFICATION</scope>
    <source>
        <tissue evidence="5">Muscle</tissue>
    </source>
</reference>
<dbReference type="PROSITE" id="PS50222">
    <property type="entry name" value="EF_HAND_2"/>
    <property type="match status" value="1"/>
</dbReference>
<dbReference type="SUPFAM" id="SSF54909">
    <property type="entry name" value="Dimeric alpha+beta barrel"/>
    <property type="match status" value="1"/>
</dbReference>
<dbReference type="GeneID" id="106469686"/>
<dbReference type="Proteomes" id="UP000694941">
    <property type="component" value="Unplaced"/>
</dbReference>
<name>A0ABM1BNM8_LIMPO</name>
<evidence type="ECO:0000259" key="2">
    <source>
        <dbReference type="PROSITE" id="PS50222"/>
    </source>
</evidence>
<gene>
    <name evidence="5" type="primary">LOC106469686</name>
</gene>
<evidence type="ECO:0000259" key="3">
    <source>
        <dbReference type="PROSITE" id="PS51725"/>
    </source>
</evidence>
<feature type="domain" description="ABM" evidence="3">
    <location>
        <begin position="238"/>
        <end position="326"/>
    </location>
</feature>
<dbReference type="PANTHER" id="PTHR12178:SF10">
    <property type="entry name" value="N-TERMINAL EF-HAND CALCIUM-BINDING PROTEIN 1-LIKE ISOFORM X1"/>
    <property type="match status" value="1"/>
</dbReference>
<dbReference type="SUPFAM" id="SSF47473">
    <property type="entry name" value="EF-hand"/>
    <property type="match status" value="1"/>
</dbReference>
<dbReference type="InterPro" id="IPR011008">
    <property type="entry name" value="Dimeric_a/b-barrel"/>
</dbReference>
<dbReference type="InterPro" id="IPR007138">
    <property type="entry name" value="ABM_dom"/>
</dbReference>
<keyword evidence="4" id="KW-1185">Reference proteome</keyword>
<evidence type="ECO:0000313" key="4">
    <source>
        <dbReference type="Proteomes" id="UP000694941"/>
    </source>
</evidence>
<protein>
    <submittedName>
        <fullName evidence="5">N-terminal EF-hand calcium-binding protein 1-like isoform X1</fullName>
    </submittedName>
</protein>
<dbReference type="RefSeq" id="XP_013785648.2">
    <property type="nucleotide sequence ID" value="XM_013930194.2"/>
</dbReference>
<evidence type="ECO:0000256" key="1">
    <source>
        <dbReference type="SAM" id="Coils"/>
    </source>
</evidence>
<dbReference type="PANTHER" id="PTHR12178">
    <property type="entry name" value="EF-HAND DOMAIN-CONTAINING PROTEIN"/>
    <property type="match status" value="1"/>
</dbReference>
<dbReference type="PROSITE" id="PS51725">
    <property type="entry name" value="ABM"/>
    <property type="match status" value="1"/>
</dbReference>
<dbReference type="InterPro" id="IPR011992">
    <property type="entry name" value="EF-hand-dom_pair"/>
</dbReference>
<evidence type="ECO:0000313" key="5">
    <source>
        <dbReference type="RefSeq" id="XP_013785648.2"/>
    </source>
</evidence>
<feature type="coiled-coil region" evidence="1">
    <location>
        <begin position="198"/>
        <end position="242"/>
    </location>
</feature>
<dbReference type="Pfam" id="PF03992">
    <property type="entry name" value="ABM"/>
    <property type="match status" value="1"/>
</dbReference>
<dbReference type="Gene3D" id="3.30.70.100">
    <property type="match status" value="1"/>
</dbReference>
<dbReference type="InterPro" id="IPR039862">
    <property type="entry name" value="NECAB1/2/3"/>
</dbReference>
<keyword evidence="1" id="KW-0175">Coiled coil</keyword>
<sequence>MAALTDMENFNPFSSLQKGSSVLLNVFQRADFNGDGVLSRDEFFNFFWDGILTESELEDVFEEFNSHNTGTIDAGELCYGLLRHLGPFSQILAALEELSSTVSETLRKLQEKYDGSTWKGQFASRFLLRETQHQVTLVSQLVEKTAAKLEEDCISVIDREYPPIKNDRKPRVCPTVRPPVRLKKQMVTQTSLHLEDTSHDLTAQVRKLERLVHQLENQPRLKKVAEAEMEETENKLLFLVQQSFPVEDSNIDEFRKYLQSYAEFTRSTKGSRNVCVRWFEEDSSYVVYEIWDSEDSWIKHLKTETYRSLQHHCVDHLRKLAYFNSMELPASWWENGKEEEEPC</sequence>
<feature type="domain" description="EF-hand" evidence="2">
    <location>
        <begin position="52"/>
        <end position="87"/>
    </location>
</feature>
<dbReference type="Gene3D" id="1.10.238.10">
    <property type="entry name" value="EF-hand"/>
    <property type="match status" value="1"/>
</dbReference>
<accession>A0ABM1BNM8</accession>
<organism evidence="4 5">
    <name type="scientific">Limulus polyphemus</name>
    <name type="common">Atlantic horseshoe crab</name>
    <dbReference type="NCBI Taxonomy" id="6850"/>
    <lineage>
        <taxon>Eukaryota</taxon>
        <taxon>Metazoa</taxon>
        <taxon>Ecdysozoa</taxon>
        <taxon>Arthropoda</taxon>
        <taxon>Chelicerata</taxon>
        <taxon>Merostomata</taxon>
        <taxon>Xiphosura</taxon>
        <taxon>Limulidae</taxon>
        <taxon>Limulus</taxon>
    </lineage>
</organism>